<dbReference type="InterPro" id="IPR000298">
    <property type="entry name" value="Cyt_c_oxidase-like_su3"/>
</dbReference>
<feature type="transmembrane region" description="Helical" evidence="8">
    <location>
        <begin position="306"/>
        <end position="324"/>
    </location>
</feature>
<evidence type="ECO:0000256" key="6">
    <source>
        <dbReference type="ARBA" id="ARBA00023136"/>
    </source>
</evidence>
<evidence type="ECO:0000313" key="11">
    <source>
        <dbReference type="Proteomes" id="UP000317835"/>
    </source>
</evidence>
<dbReference type="SUPFAM" id="SSF81452">
    <property type="entry name" value="Cytochrome c oxidase subunit III-like"/>
    <property type="match status" value="2"/>
</dbReference>
<evidence type="ECO:0000256" key="2">
    <source>
        <dbReference type="ARBA" id="ARBA00010581"/>
    </source>
</evidence>
<proteinExistence type="inferred from homology"/>
<dbReference type="GO" id="GO:0004129">
    <property type="term" value="F:cytochrome-c oxidase activity"/>
    <property type="evidence" value="ECO:0007669"/>
    <property type="project" value="InterPro"/>
</dbReference>
<reference evidence="10 11" key="1">
    <citation type="submission" date="2019-02" db="EMBL/GenBank/DDBJ databases">
        <title>Deep-cultivation of Planctomycetes and their phenomic and genomic characterization uncovers novel biology.</title>
        <authorList>
            <person name="Wiegand S."/>
            <person name="Jogler M."/>
            <person name="Boedeker C."/>
            <person name="Pinto D."/>
            <person name="Vollmers J."/>
            <person name="Rivas-Marin E."/>
            <person name="Kohn T."/>
            <person name="Peeters S.H."/>
            <person name="Heuer A."/>
            <person name="Rast P."/>
            <person name="Oberbeckmann S."/>
            <person name="Bunk B."/>
            <person name="Jeske O."/>
            <person name="Meyerdierks A."/>
            <person name="Storesund J.E."/>
            <person name="Kallscheuer N."/>
            <person name="Luecker S."/>
            <person name="Lage O.M."/>
            <person name="Pohl T."/>
            <person name="Merkel B.J."/>
            <person name="Hornburger P."/>
            <person name="Mueller R.-W."/>
            <person name="Bruemmer F."/>
            <person name="Labrenz M."/>
            <person name="Spormann A.M."/>
            <person name="Op den Camp H."/>
            <person name="Overmann J."/>
            <person name="Amann R."/>
            <person name="Jetten M.S.M."/>
            <person name="Mascher T."/>
            <person name="Medema M.H."/>
            <person name="Devos D.P."/>
            <person name="Kaster A.-K."/>
            <person name="Ovreas L."/>
            <person name="Rohde M."/>
            <person name="Galperin M.Y."/>
            <person name="Jogler C."/>
        </authorList>
    </citation>
    <scope>NUCLEOTIDE SEQUENCE [LARGE SCALE GENOMIC DNA]</scope>
    <source>
        <strain evidence="10 11">ElP</strain>
    </source>
</reference>
<evidence type="ECO:0000256" key="1">
    <source>
        <dbReference type="ARBA" id="ARBA00004651"/>
    </source>
</evidence>
<dbReference type="RefSeq" id="WP_145268713.1">
    <property type="nucleotide sequence ID" value="NZ_CP036426.1"/>
</dbReference>
<keyword evidence="3" id="KW-1003">Cell membrane</keyword>
<feature type="transmembrane region" description="Helical" evidence="8">
    <location>
        <begin position="183"/>
        <end position="203"/>
    </location>
</feature>
<keyword evidence="4 8" id="KW-0812">Transmembrane</keyword>
<dbReference type="AlphaFoldDB" id="A0A518GZS2"/>
<dbReference type="KEGG" id="tpla:ElP_19630"/>
<dbReference type="GO" id="GO:0019646">
    <property type="term" value="P:aerobic electron transport chain"/>
    <property type="evidence" value="ECO:0007669"/>
    <property type="project" value="InterPro"/>
</dbReference>
<dbReference type="PROSITE" id="PS50253">
    <property type="entry name" value="COX3"/>
    <property type="match status" value="1"/>
</dbReference>
<protein>
    <submittedName>
        <fullName evidence="10">Cytochrome c oxidase subunit 3</fullName>
        <ecNumber evidence="10">1.9.3.1</ecNumber>
    </submittedName>
</protein>
<dbReference type="GO" id="GO:0005886">
    <property type="term" value="C:plasma membrane"/>
    <property type="evidence" value="ECO:0007669"/>
    <property type="project" value="UniProtKB-SubCell"/>
</dbReference>
<feature type="transmembrane region" description="Helical" evidence="8">
    <location>
        <begin position="38"/>
        <end position="61"/>
    </location>
</feature>
<dbReference type="PANTHER" id="PTHR11403:SF2">
    <property type="entry name" value="CYTOCHROME BO(3) UBIQUINOL OXIDASE SUBUNIT 3"/>
    <property type="match status" value="1"/>
</dbReference>
<gene>
    <name evidence="10" type="primary">ctaE</name>
    <name evidence="10" type="ORF">ElP_19630</name>
</gene>
<evidence type="ECO:0000256" key="8">
    <source>
        <dbReference type="SAM" id="Phobius"/>
    </source>
</evidence>
<keyword evidence="11" id="KW-1185">Reference proteome</keyword>
<evidence type="ECO:0000256" key="7">
    <source>
        <dbReference type="SAM" id="MobiDB-lite"/>
    </source>
</evidence>
<dbReference type="InterPro" id="IPR024791">
    <property type="entry name" value="Cyt_c/ubiquinol_Oxase_su3"/>
</dbReference>
<dbReference type="CDD" id="cd00386">
    <property type="entry name" value="Heme_Cu_Oxidase_III_like"/>
    <property type="match status" value="1"/>
</dbReference>
<feature type="compositionally biased region" description="Low complexity" evidence="7">
    <location>
        <begin position="1"/>
        <end position="10"/>
    </location>
</feature>
<evidence type="ECO:0000313" key="10">
    <source>
        <dbReference type="EMBL" id="QDV34081.1"/>
    </source>
</evidence>
<feature type="transmembrane region" description="Helical" evidence="8">
    <location>
        <begin position="209"/>
        <end position="231"/>
    </location>
</feature>
<evidence type="ECO:0000259" key="9">
    <source>
        <dbReference type="PROSITE" id="PS50253"/>
    </source>
</evidence>
<evidence type="ECO:0000256" key="4">
    <source>
        <dbReference type="ARBA" id="ARBA00022692"/>
    </source>
</evidence>
<dbReference type="EMBL" id="CP036426">
    <property type="protein sequence ID" value="QDV34081.1"/>
    <property type="molecule type" value="Genomic_DNA"/>
</dbReference>
<dbReference type="Gene3D" id="1.20.120.80">
    <property type="entry name" value="Cytochrome c oxidase, subunit III, four-helix bundle"/>
    <property type="match status" value="2"/>
</dbReference>
<feature type="transmembrane region" description="Helical" evidence="8">
    <location>
        <begin position="258"/>
        <end position="286"/>
    </location>
</feature>
<name>A0A518GZS2_9BACT</name>
<organism evidence="10 11">
    <name type="scientific">Tautonia plasticadhaerens</name>
    <dbReference type="NCBI Taxonomy" id="2527974"/>
    <lineage>
        <taxon>Bacteria</taxon>
        <taxon>Pseudomonadati</taxon>
        <taxon>Planctomycetota</taxon>
        <taxon>Planctomycetia</taxon>
        <taxon>Isosphaerales</taxon>
        <taxon>Isosphaeraceae</taxon>
        <taxon>Tautonia</taxon>
    </lineage>
</organism>
<keyword evidence="5 8" id="KW-1133">Transmembrane helix</keyword>
<evidence type="ECO:0000256" key="5">
    <source>
        <dbReference type="ARBA" id="ARBA00022989"/>
    </source>
</evidence>
<dbReference type="InterPro" id="IPR013833">
    <property type="entry name" value="Cyt_c_oxidase_su3_a-hlx"/>
</dbReference>
<dbReference type="Proteomes" id="UP000317835">
    <property type="component" value="Chromosome"/>
</dbReference>
<comment type="similarity">
    <text evidence="2">Belongs to the cytochrome c oxidase subunit 3 family.</text>
</comment>
<keyword evidence="10" id="KW-0560">Oxidoreductase</keyword>
<dbReference type="OrthoDB" id="9810850at2"/>
<dbReference type="InterPro" id="IPR035973">
    <property type="entry name" value="Cyt_c_oxidase_su3-like_sf"/>
</dbReference>
<sequence>MAETPPFGEEPTGEPHDHAHPPAGGGARHAPPATPGKVALWLFLATEVMFFTGLIGSYIVLRAGSPPGSYSTLFPPGTDLAARQDARGVVLTDAGADEGAVVRLIREANGMTAEEAGHLVETAHSVGSTVVLVDSAYGPADVDGLQEALGSVGAEASIEGLESSSWPEPYNGLVNPLSIDLTALNTFILICSSVTMVLALAAIQRGDKVRLSLWLLATILIGSTFLGIQVYEYYQLMFGHRYSVGVSASGHFRPEASLFASAFFTMTGFHGAHVTGGVLALTVIWLRSLFGGYSREDHAAVELAGLYWHFVDLVWILLFTVVYLI</sequence>
<accession>A0A518GZS2</accession>
<evidence type="ECO:0000256" key="3">
    <source>
        <dbReference type="ARBA" id="ARBA00022475"/>
    </source>
</evidence>
<dbReference type="Pfam" id="PF00510">
    <property type="entry name" value="COX3"/>
    <property type="match status" value="1"/>
</dbReference>
<feature type="domain" description="Heme-copper oxidase subunit III family profile" evidence="9">
    <location>
        <begin position="37"/>
        <end position="325"/>
    </location>
</feature>
<keyword evidence="6 8" id="KW-0472">Membrane</keyword>
<dbReference type="EC" id="1.9.3.1" evidence="10"/>
<feature type="region of interest" description="Disordered" evidence="7">
    <location>
        <begin position="1"/>
        <end position="31"/>
    </location>
</feature>
<comment type="subcellular location">
    <subcellularLocation>
        <location evidence="1">Cell membrane</location>
        <topology evidence="1">Multi-pass membrane protein</topology>
    </subcellularLocation>
</comment>
<dbReference type="PANTHER" id="PTHR11403">
    <property type="entry name" value="CYTOCHROME C OXIDASE SUBUNIT III"/>
    <property type="match status" value="1"/>
</dbReference>
<dbReference type="GO" id="GO:0016491">
    <property type="term" value="F:oxidoreductase activity"/>
    <property type="evidence" value="ECO:0007669"/>
    <property type="project" value="UniProtKB-KW"/>
</dbReference>